<proteinExistence type="predicted"/>
<name>A0A0R1ULX3_9LACO</name>
<dbReference type="PANTHER" id="PTHR12526:SF629">
    <property type="entry name" value="TEICHURONIC ACID BIOSYNTHESIS GLYCOSYLTRANSFERASE TUAH-RELATED"/>
    <property type="match status" value="1"/>
</dbReference>
<accession>A0A0R1ULX3</accession>
<evidence type="ECO:0000259" key="8">
    <source>
        <dbReference type="Pfam" id="PF22145"/>
    </source>
</evidence>
<evidence type="ECO:0000256" key="1">
    <source>
        <dbReference type="ARBA" id="ARBA00022475"/>
    </source>
</evidence>
<dbReference type="InterPro" id="IPR014267">
    <property type="entry name" value="GtfA"/>
</dbReference>
<dbReference type="GO" id="GO:0000166">
    <property type="term" value="F:nucleotide binding"/>
    <property type="evidence" value="ECO:0007669"/>
    <property type="project" value="UniProtKB-KW"/>
</dbReference>
<evidence type="ECO:0000313" key="10">
    <source>
        <dbReference type="Proteomes" id="UP000051084"/>
    </source>
</evidence>
<dbReference type="EMBL" id="AZGC01000057">
    <property type="protein sequence ID" value="KRL92296.1"/>
    <property type="molecule type" value="Genomic_DNA"/>
</dbReference>
<dbReference type="RefSeq" id="WP_056995802.1">
    <property type="nucleotide sequence ID" value="NZ_AZGC01000057.1"/>
</dbReference>
<organism evidence="9 10">
    <name type="scientific">Limosilactobacillus equigenerosi DSM 18793 = JCM 14505</name>
    <dbReference type="NCBI Taxonomy" id="1423742"/>
    <lineage>
        <taxon>Bacteria</taxon>
        <taxon>Bacillati</taxon>
        <taxon>Bacillota</taxon>
        <taxon>Bacilli</taxon>
        <taxon>Lactobacillales</taxon>
        <taxon>Lactobacillaceae</taxon>
        <taxon>Limosilactobacillus</taxon>
    </lineage>
</organism>
<dbReference type="InterPro" id="IPR054396">
    <property type="entry name" value="GtfA_EBD"/>
</dbReference>
<dbReference type="OrthoDB" id="9765175at2"/>
<keyword evidence="6" id="KW-0472">Membrane</keyword>
<protein>
    <submittedName>
        <fullName evidence="9">Glycosyl transferase</fullName>
    </submittedName>
</protein>
<comment type="caution">
    <text evidence="9">The sequence shown here is derived from an EMBL/GenBank/DDBJ whole genome shotgun (WGS) entry which is preliminary data.</text>
</comment>
<dbReference type="SUPFAM" id="SSF53756">
    <property type="entry name" value="UDP-Glycosyltransferase/glycogen phosphorylase"/>
    <property type="match status" value="1"/>
</dbReference>
<dbReference type="NCBIfam" id="TIGR02918">
    <property type="entry name" value="accessory Sec system glycosyltransferase GtfA"/>
    <property type="match status" value="1"/>
</dbReference>
<keyword evidence="1" id="KW-1003">Cell membrane</keyword>
<dbReference type="Pfam" id="PF00534">
    <property type="entry name" value="Glycos_transf_1"/>
    <property type="match status" value="1"/>
</dbReference>
<evidence type="ECO:0000256" key="3">
    <source>
        <dbReference type="ARBA" id="ARBA00022676"/>
    </source>
</evidence>
<feature type="domain" description="GtfA extended beta-sheet meander" evidence="8">
    <location>
        <begin position="95"/>
        <end position="189"/>
    </location>
</feature>
<sequence>MTVYNFNQGIGWASSGVEYAQSYRAKCLRDIGCEAKFIFTDFISITNLANLTSNLGFENSEIIWLYLAFTDFTIQDSSYSINELTQKFSKPIVQIEELENKIRYFFSNDSWALVCRDDVHRECVGWVEYVVKNSLVRKDFYSSGRYMTEYYAPINNKATLLQRDFLNHNGSIAYTEIPSKTGSVYRFDNELVTSKSALITRFIKQLKLTENDVVLIDRSTGMAQQILENKGKAKVGSVVHAEHFSEDNTDNDHILWNNYYEYVLQHANYLNFIITATKAQKDILIKQLNKYGVACPPIYVIPVGNLKKINPPKFRSDGYKMMSASRLASEKHLDWLIMAVYKVHAKYSNLKLDIYGEGPERDKLAKLIQTLGADEYIKLLGHHDLTNVYKNYQIYGSASTSEGFGLTLMEAVGSSLAMLGLNVRYGNQTFIKDDINGRLVSYDKSDNVNRIVELLTEGLVDILNNWKLFKYEKESYNLAKNFSESVVSNQWKKLLQDIDYAKFI</sequence>
<evidence type="ECO:0000256" key="2">
    <source>
        <dbReference type="ARBA" id="ARBA00022490"/>
    </source>
</evidence>
<evidence type="ECO:0000256" key="5">
    <source>
        <dbReference type="ARBA" id="ARBA00022741"/>
    </source>
</evidence>
<evidence type="ECO:0000259" key="7">
    <source>
        <dbReference type="Pfam" id="PF00534"/>
    </source>
</evidence>
<dbReference type="Proteomes" id="UP000051084">
    <property type="component" value="Unassembled WGS sequence"/>
</dbReference>
<dbReference type="STRING" id="417373.GCA_001570685_01404"/>
<dbReference type="AlphaFoldDB" id="A0A0R1ULX3"/>
<keyword evidence="10" id="KW-1185">Reference proteome</keyword>
<keyword evidence="4 9" id="KW-0808">Transferase</keyword>
<evidence type="ECO:0000256" key="6">
    <source>
        <dbReference type="ARBA" id="ARBA00023136"/>
    </source>
</evidence>
<reference evidence="9 10" key="1">
    <citation type="journal article" date="2015" name="Genome Announc.">
        <title>Expanding the biotechnology potential of lactobacilli through comparative genomics of 213 strains and associated genera.</title>
        <authorList>
            <person name="Sun Z."/>
            <person name="Harris H.M."/>
            <person name="McCann A."/>
            <person name="Guo C."/>
            <person name="Argimon S."/>
            <person name="Zhang W."/>
            <person name="Yang X."/>
            <person name="Jeffery I.B."/>
            <person name="Cooney J.C."/>
            <person name="Kagawa T.F."/>
            <person name="Liu W."/>
            <person name="Song Y."/>
            <person name="Salvetti E."/>
            <person name="Wrobel A."/>
            <person name="Rasinkangas P."/>
            <person name="Parkhill J."/>
            <person name="Rea M.C."/>
            <person name="O'Sullivan O."/>
            <person name="Ritari J."/>
            <person name="Douillard F.P."/>
            <person name="Paul Ross R."/>
            <person name="Yang R."/>
            <person name="Briner A.E."/>
            <person name="Felis G.E."/>
            <person name="de Vos W.M."/>
            <person name="Barrangou R."/>
            <person name="Klaenhammer T.R."/>
            <person name="Caufield P.W."/>
            <person name="Cui Y."/>
            <person name="Zhang H."/>
            <person name="O'Toole P.W."/>
        </authorList>
    </citation>
    <scope>NUCLEOTIDE SEQUENCE [LARGE SCALE GENOMIC DNA]</scope>
    <source>
        <strain evidence="9 10">DSM 18793</strain>
    </source>
</reference>
<evidence type="ECO:0000256" key="4">
    <source>
        <dbReference type="ARBA" id="ARBA00022679"/>
    </source>
</evidence>
<dbReference type="Pfam" id="PF22145">
    <property type="entry name" value="GtfA_EBD"/>
    <property type="match status" value="1"/>
</dbReference>
<dbReference type="Gene3D" id="3.40.50.2000">
    <property type="entry name" value="Glycogen Phosphorylase B"/>
    <property type="match status" value="2"/>
</dbReference>
<evidence type="ECO:0000313" key="9">
    <source>
        <dbReference type="EMBL" id="KRL92296.1"/>
    </source>
</evidence>
<keyword evidence="2" id="KW-0963">Cytoplasm</keyword>
<dbReference type="PATRIC" id="fig|1423742.4.peg.357"/>
<dbReference type="InterPro" id="IPR001296">
    <property type="entry name" value="Glyco_trans_1"/>
</dbReference>
<dbReference type="GO" id="GO:0016757">
    <property type="term" value="F:glycosyltransferase activity"/>
    <property type="evidence" value="ECO:0007669"/>
    <property type="project" value="UniProtKB-KW"/>
</dbReference>
<keyword evidence="5" id="KW-0547">Nucleotide-binding</keyword>
<feature type="domain" description="Glycosyl transferase family 1" evidence="7">
    <location>
        <begin position="311"/>
        <end position="455"/>
    </location>
</feature>
<dbReference type="PANTHER" id="PTHR12526">
    <property type="entry name" value="GLYCOSYLTRANSFERASE"/>
    <property type="match status" value="1"/>
</dbReference>
<gene>
    <name evidence="9" type="ORF">FC21_GL000342</name>
</gene>
<keyword evidence="3" id="KW-0328">Glycosyltransferase</keyword>